<evidence type="ECO:0000256" key="2">
    <source>
        <dbReference type="SAM" id="SignalP"/>
    </source>
</evidence>
<keyword evidence="2" id="KW-0732">Signal</keyword>
<protein>
    <submittedName>
        <fullName evidence="3">Uncharacterized protein</fullName>
    </submittedName>
</protein>
<dbReference type="EMBL" id="BNDV01000016">
    <property type="protein sequence ID" value="GHI17311.1"/>
    <property type="molecule type" value="Genomic_DNA"/>
</dbReference>
<gene>
    <name evidence="3" type="ORF">Scinn_67740</name>
</gene>
<sequence length="66" mass="6701">MRCMTAITPAPFFFSAAGAVAVDTTSSSGQGDAEGESTGDGDVSEMGVRGLGQARVVYTNRGVDQL</sequence>
<feature type="signal peptide" evidence="2">
    <location>
        <begin position="1"/>
        <end position="21"/>
    </location>
</feature>
<organism evidence="3 4">
    <name type="scientific">Streptomyces virginiae</name>
    <name type="common">Streptomyces cinnamonensis</name>
    <dbReference type="NCBI Taxonomy" id="1961"/>
    <lineage>
        <taxon>Bacteria</taxon>
        <taxon>Bacillati</taxon>
        <taxon>Actinomycetota</taxon>
        <taxon>Actinomycetes</taxon>
        <taxon>Kitasatosporales</taxon>
        <taxon>Streptomycetaceae</taxon>
        <taxon>Streptomyces</taxon>
    </lineage>
</organism>
<feature type="chain" id="PRO_5045709133" evidence="2">
    <location>
        <begin position="22"/>
        <end position="66"/>
    </location>
</feature>
<reference evidence="4" key="1">
    <citation type="submission" date="2020-09" db="EMBL/GenBank/DDBJ databases">
        <title>Whole genome shotgun sequence of Streptomyces cinnamonensis NBRC 15873.</title>
        <authorList>
            <person name="Komaki H."/>
            <person name="Tamura T."/>
        </authorList>
    </citation>
    <scope>NUCLEOTIDE SEQUENCE [LARGE SCALE GENOMIC DNA]</scope>
    <source>
        <strain evidence="4">NBRC 15873</strain>
    </source>
</reference>
<proteinExistence type="predicted"/>
<comment type="caution">
    <text evidence="3">The sequence shown here is derived from an EMBL/GenBank/DDBJ whole genome shotgun (WGS) entry which is preliminary data.</text>
</comment>
<evidence type="ECO:0000256" key="1">
    <source>
        <dbReference type="SAM" id="MobiDB-lite"/>
    </source>
</evidence>
<feature type="region of interest" description="Disordered" evidence="1">
    <location>
        <begin position="24"/>
        <end position="48"/>
    </location>
</feature>
<evidence type="ECO:0000313" key="3">
    <source>
        <dbReference type="EMBL" id="GHI17311.1"/>
    </source>
</evidence>
<accession>A0ABQ3NX13</accession>
<name>A0ABQ3NX13_STRVG</name>
<keyword evidence="4" id="KW-1185">Reference proteome</keyword>
<feature type="compositionally biased region" description="Acidic residues" evidence="1">
    <location>
        <begin position="33"/>
        <end position="43"/>
    </location>
</feature>
<evidence type="ECO:0000313" key="4">
    <source>
        <dbReference type="Proteomes" id="UP000660554"/>
    </source>
</evidence>
<dbReference type="Proteomes" id="UP000660554">
    <property type="component" value="Unassembled WGS sequence"/>
</dbReference>